<evidence type="ECO:0000313" key="3">
    <source>
        <dbReference type="Proteomes" id="UP000266677"/>
    </source>
</evidence>
<dbReference type="SUPFAM" id="SSF48452">
    <property type="entry name" value="TPR-like"/>
    <property type="match status" value="1"/>
</dbReference>
<protein>
    <submittedName>
        <fullName evidence="2">XRE family transcriptional regulator</fullName>
    </submittedName>
</protein>
<dbReference type="EMBL" id="QZFU01000005">
    <property type="protein sequence ID" value="RJO80250.1"/>
    <property type="molecule type" value="Genomic_DNA"/>
</dbReference>
<comment type="caution">
    <text evidence="2">The sequence shown here is derived from an EMBL/GenBank/DDBJ whole genome shotgun (WGS) entry which is preliminary data.</text>
</comment>
<reference evidence="2 3" key="1">
    <citation type="submission" date="2018-09" db="EMBL/GenBank/DDBJ databases">
        <title>YIM PH21274 draft genome.</title>
        <authorList>
            <person name="Miao C."/>
        </authorList>
    </citation>
    <scope>NUCLEOTIDE SEQUENCE [LARGE SCALE GENOMIC DNA]</scope>
    <source>
        <strain evidence="2 3">YIM PH 21724</strain>
    </source>
</reference>
<organism evidence="2 3">
    <name type="scientific">Nocardia panacis</name>
    <dbReference type="NCBI Taxonomy" id="2340916"/>
    <lineage>
        <taxon>Bacteria</taxon>
        <taxon>Bacillati</taxon>
        <taxon>Actinomycetota</taxon>
        <taxon>Actinomycetes</taxon>
        <taxon>Mycobacteriales</taxon>
        <taxon>Nocardiaceae</taxon>
        <taxon>Nocardia</taxon>
    </lineage>
</organism>
<gene>
    <name evidence="2" type="ORF">D5S18_00275</name>
</gene>
<sequence length="303" mass="32761">MTGPLLRELRVVAGIGLRKMAARTHFSPSYLSQIENEKRPVPIDVVRAYREVLGNDPVLDVDRLAAAISEPASVGSSATEDLAVILERTRHLEDQVGAVLVTPAIRGIDTVARALVPAGGAAMASEVACYRGWLEHVGGHYTLADKALTDAAKLGEASGDGSLFEHALSFLAYTAWHRGDLARALDVTDAAIHVPGAHPVLPAYDRYQQAELLAAEGDAHRAVRALHKADRAAELTDGLEPPRHGYWYVEGFWGVQRGVVLALLGRQAEAVREASAGVAVLPAEFQRAEWLEIMLHRIDPEWS</sequence>
<proteinExistence type="predicted"/>
<feature type="domain" description="HTH cro/C1-type" evidence="1">
    <location>
        <begin position="6"/>
        <end position="61"/>
    </location>
</feature>
<dbReference type="SUPFAM" id="SSF47413">
    <property type="entry name" value="lambda repressor-like DNA-binding domains"/>
    <property type="match status" value="1"/>
</dbReference>
<dbReference type="Pfam" id="PF12844">
    <property type="entry name" value="HTH_19"/>
    <property type="match status" value="1"/>
</dbReference>
<evidence type="ECO:0000259" key="1">
    <source>
        <dbReference type="PROSITE" id="PS50943"/>
    </source>
</evidence>
<dbReference type="Proteomes" id="UP000266677">
    <property type="component" value="Unassembled WGS sequence"/>
</dbReference>
<dbReference type="InterPro" id="IPR010982">
    <property type="entry name" value="Lambda_DNA-bd_dom_sf"/>
</dbReference>
<dbReference type="SMART" id="SM00530">
    <property type="entry name" value="HTH_XRE"/>
    <property type="match status" value="1"/>
</dbReference>
<name>A0A3A4KR07_9NOCA</name>
<dbReference type="Gene3D" id="1.10.260.40">
    <property type="entry name" value="lambda repressor-like DNA-binding domains"/>
    <property type="match status" value="1"/>
</dbReference>
<dbReference type="PROSITE" id="PS50943">
    <property type="entry name" value="HTH_CROC1"/>
    <property type="match status" value="1"/>
</dbReference>
<dbReference type="CDD" id="cd00093">
    <property type="entry name" value="HTH_XRE"/>
    <property type="match status" value="1"/>
</dbReference>
<dbReference type="GO" id="GO:0003677">
    <property type="term" value="F:DNA binding"/>
    <property type="evidence" value="ECO:0007669"/>
    <property type="project" value="InterPro"/>
</dbReference>
<dbReference type="InterPro" id="IPR011990">
    <property type="entry name" value="TPR-like_helical_dom_sf"/>
</dbReference>
<keyword evidence="3" id="KW-1185">Reference proteome</keyword>
<dbReference type="AlphaFoldDB" id="A0A3A4KR07"/>
<accession>A0A3A4KR07</accession>
<dbReference type="InterPro" id="IPR001387">
    <property type="entry name" value="Cro/C1-type_HTH"/>
</dbReference>
<evidence type="ECO:0000313" key="2">
    <source>
        <dbReference type="EMBL" id="RJO80250.1"/>
    </source>
</evidence>
<dbReference type="OrthoDB" id="3213425at2"/>